<evidence type="ECO:0000313" key="2">
    <source>
        <dbReference type="Proteomes" id="UP000233343"/>
    </source>
</evidence>
<dbReference type="RefSeq" id="WP_066192280.1">
    <property type="nucleotide sequence ID" value="NZ_JARMMB010000052.1"/>
</dbReference>
<dbReference type="Proteomes" id="UP000233343">
    <property type="component" value="Unassembled WGS sequence"/>
</dbReference>
<keyword evidence="2" id="KW-1185">Reference proteome</keyword>
<evidence type="ECO:0000313" key="1">
    <source>
        <dbReference type="EMBL" id="PKG28793.1"/>
    </source>
</evidence>
<name>A0A2N0ZH23_9BACI</name>
<gene>
    <name evidence="1" type="ORF">CWS20_11955</name>
</gene>
<comment type="caution">
    <text evidence="1">The sequence shown here is derived from an EMBL/GenBank/DDBJ whole genome shotgun (WGS) entry which is preliminary data.</text>
</comment>
<dbReference type="AlphaFoldDB" id="A0A2N0ZH23"/>
<proteinExistence type="predicted"/>
<sequence length="69" mass="7877">MTKEKLVEILTDYFGLNNPDGSYTYELTRVKSAFSVGTMSFDDFEEFGEEQIVDLANHIWDACSGNKEE</sequence>
<accession>A0A2N0ZH23</accession>
<dbReference type="EMBL" id="PISD01000024">
    <property type="protein sequence ID" value="PKG28793.1"/>
    <property type="molecule type" value="Genomic_DNA"/>
</dbReference>
<organism evidence="1 2">
    <name type="scientific">Cytobacillus horneckiae</name>
    <dbReference type="NCBI Taxonomy" id="549687"/>
    <lineage>
        <taxon>Bacteria</taxon>
        <taxon>Bacillati</taxon>
        <taxon>Bacillota</taxon>
        <taxon>Bacilli</taxon>
        <taxon>Bacillales</taxon>
        <taxon>Bacillaceae</taxon>
        <taxon>Cytobacillus</taxon>
    </lineage>
</organism>
<reference evidence="1 2" key="1">
    <citation type="journal article" date="2010" name="Int. J. Syst. Evol. Microbiol.">
        <title>Bacillus horneckiae sp. nov., isolated from a spacecraft-assembly clean room.</title>
        <authorList>
            <person name="Vaishampayan P."/>
            <person name="Probst A."/>
            <person name="Krishnamurthi S."/>
            <person name="Ghosh S."/>
            <person name="Osman S."/>
            <person name="McDowall A."/>
            <person name="Ruckmani A."/>
            <person name="Mayilraj S."/>
            <person name="Venkateswaran K."/>
        </authorList>
    </citation>
    <scope>NUCLEOTIDE SEQUENCE [LARGE SCALE GENOMIC DNA]</scope>
    <source>
        <strain evidence="2">1PO1SC</strain>
    </source>
</reference>
<protein>
    <submittedName>
        <fullName evidence="1">Uncharacterized protein</fullName>
    </submittedName>
</protein>